<name>A0AAV2EDX1_9ROSI</name>
<dbReference type="AlphaFoldDB" id="A0AAV2EDX1"/>
<gene>
    <name evidence="2" type="ORF">LTRI10_LOCUS25018</name>
</gene>
<feature type="region of interest" description="Disordered" evidence="1">
    <location>
        <begin position="1"/>
        <end position="97"/>
    </location>
</feature>
<dbReference type="EMBL" id="OZ034817">
    <property type="protein sequence ID" value="CAL1383765.1"/>
    <property type="molecule type" value="Genomic_DNA"/>
</dbReference>
<evidence type="ECO:0000313" key="2">
    <source>
        <dbReference type="EMBL" id="CAL1383765.1"/>
    </source>
</evidence>
<evidence type="ECO:0000313" key="3">
    <source>
        <dbReference type="Proteomes" id="UP001497516"/>
    </source>
</evidence>
<keyword evidence="3" id="KW-1185">Reference proteome</keyword>
<evidence type="ECO:0000256" key="1">
    <source>
        <dbReference type="SAM" id="MobiDB-lite"/>
    </source>
</evidence>
<feature type="compositionally biased region" description="Basic and acidic residues" evidence="1">
    <location>
        <begin position="50"/>
        <end position="66"/>
    </location>
</feature>
<proteinExistence type="predicted"/>
<protein>
    <submittedName>
        <fullName evidence="2">Uncharacterized protein</fullName>
    </submittedName>
</protein>
<organism evidence="2 3">
    <name type="scientific">Linum trigynum</name>
    <dbReference type="NCBI Taxonomy" id="586398"/>
    <lineage>
        <taxon>Eukaryota</taxon>
        <taxon>Viridiplantae</taxon>
        <taxon>Streptophyta</taxon>
        <taxon>Embryophyta</taxon>
        <taxon>Tracheophyta</taxon>
        <taxon>Spermatophyta</taxon>
        <taxon>Magnoliopsida</taxon>
        <taxon>eudicotyledons</taxon>
        <taxon>Gunneridae</taxon>
        <taxon>Pentapetalae</taxon>
        <taxon>rosids</taxon>
        <taxon>fabids</taxon>
        <taxon>Malpighiales</taxon>
        <taxon>Linaceae</taxon>
        <taxon>Linum</taxon>
    </lineage>
</organism>
<reference evidence="2 3" key="1">
    <citation type="submission" date="2024-04" db="EMBL/GenBank/DDBJ databases">
        <authorList>
            <person name="Fracassetti M."/>
        </authorList>
    </citation>
    <scope>NUCLEOTIDE SEQUENCE [LARGE SCALE GENOMIC DNA]</scope>
</reference>
<feature type="compositionally biased region" description="Basic residues" evidence="1">
    <location>
        <begin position="28"/>
        <end position="37"/>
    </location>
</feature>
<dbReference type="Proteomes" id="UP001497516">
    <property type="component" value="Chromosome 4"/>
</dbReference>
<feature type="compositionally biased region" description="Basic residues" evidence="1">
    <location>
        <begin position="1"/>
        <end position="17"/>
    </location>
</feature>
<accession>A0AAV2EDX1</accession>
<sequence length="120" mass="13876">MSPPVRRRKRSFTHQKIKNQPPTTLARKERRRRRSRKPFLLCLREGGMVKTEDTTAPKRDHAGERMRQRRTTPERNPSLPGEGGGGQCGGAEEKSRTEKLLLSAKGKREKGKGFWVWELR</sequence>